<evidence type="ECO:0000313" key="1">
    <source>
        <dbReference type="EMBL" id="ERJ96957.1"/>
    </source>
</evidence>
<sequence length="72" mass="8143">SPDALCAVLPKSFLMNSVALSKNLCKIVKKYLYFACSYAIIKVLTGREGGIPDVSVILLFYEKEFPHEIWLF</sequence>
<protein>
    <submittedName>
        <fullName evidence="1">Uncharacterized protein</fullName>
    </submittedName>
</protein>
<organism evidence="1 2">
    <name type="scientific">Ruminococcus callidus ATCC 27760</name>
    <dbReference type="NCBI Taxonomy" id="411473"/>
    <lineage>
        <taxon>Bacteria</taxon>
        <taxon>Bacillati</taxon>
        <taxon>Bacillota</taxon>
        <taxon>Clostridia</taxon>
        <taxon>Eubacteriales</taxon>
        <taxon>Oscillospiraceae</taxon>
        <taxon>Ruminococcus</taxon>
    </lineage>
</organism>
<feature type="non-terminal residue" evidence="1">
    <location>
        <position position="1"/>
    </location>
</feature>
<reference evidence="1 2" key="1">
    <citation type="submission" date="2013-07" db="EMBL/GenBank/DDBJ databases">
        <authorList>
            <person name="Weinstock G."/>
            <person name="Sodergren E."/>
            <person name="Wylie T."/>
            <person name="Fulton L."/>
            <person name="Fulton R."/>
            <person name="Fronick C."/>
            <person name="O'Laughlin M."/>
            <person name="Godfrey J."/>
            <person name="Miner T."/>
            <person name="Herter B."/>
            <person name="Appelbaum E."/>
            <person name="Cordes M."/>
            <person name="Lek S."/>
            <person name="Wollam A."/>
            <person name="Pepin K.H."/>
            <person name="Palsikar V.B."/>
            <person name="Mitreva M."/>
            <person name="Wilson R.K."/>
        </authorList>
    </citation>
    <scope>NUCLEOTIDE SEQUENCE [LARGE SCALE GENOMIC DNA]</scope>
    <source>
        <strain evidence="1 2">ATCC 27760</strain>
    </source>
</reference>
<gene>
    <name evidence="1" type="ORF">RUMCAL_00669</name>
</gene>
<comment type="caution">
    <text evidence="1">The sequence shown here is derived from an EMBL/GenBank/DDBJ whole genome shotgun (WGS) entry which is preliminary data.</text>
</comment>
<name>U2KXE0_9FIRM</name>
<keyword evidence="2" id="KW-1185">Reference proteome</keyword>
<evidence type="ECO:0000313" key="2">
    <source>
        <dbReference type="Proteomes" id="UP000016662"/>
    </source>
</evidence>
<dbReference type="HOGENOM" id="CLU_2710933_0_0_9"/>
<dbReference type="AlphaFoldDB" id="U2KXE0"/>
<dbReference type="Proteomes" id="UP000016662">
    <property type="component" value="Unassembled WGS sequence"/>
</dbReference>
<accession>U2KXE0</accession>
<dbReference type="EMBL" id="AWVF01000084">
    <property type="protein sequence ID" value="ERJ96957.1"/>
    <property type="molecule type" value="Genomic_DNA"/>
</dbReference>
<dbReference type="RefSeq" id="WP_021682100.1">
    <property type="nucleotide sequence ID" value="NZ_KI260400.1"/>
</dbReference>
<proteinExistence type="predicted"/>